<reference evidence="1" key="2">
    <citation type="submission" date="2011-02" db="EMBL/GenBank/DDBJ databases">
        <authorList>
            <person name="MacLean D."/>
        </authorList>
    </citation>
    <scope>NUCLEOTIDE SEQUENCE</scope>
</reference>
<dbReference type="InterPro" id="IPR021109">
    <property type="entry name" value="Peptidase_aspartic_dom_sf"/>
</dbReference>
<sequence>MHLQPTPQEQVMFPYRGSTDSNTDGHAFGFLDAWNSCRNKDGSLSLPFIHKSHVTFDFGSIFSEVPPSLYHVLLQNFNDLKALSGSAWKSCREIFKDMPTVRLSFDESKQKVYDFTGSEYIEEMKHENEESEASQPNCILAMRPNQDPNSLHWTIGATFTMRHLIVIRPKPECENENESECKYEYEYAIRTNEPLTDIQ</sequence>
<organism evidence="1">
    <name type="scientific">Albugo laibachii Nc14</name>
    <dbReference type="NCBI Taxonomy" id="890382"/>
    <lineage>
        <taxon>Eukaryota</taxon>
        <taxon>Sar</taxon>
        <taxon>Stramenopiles</taxon>
        <taxon>Oomycota</taxon>
        <taxon>Peronosporomycetes</taxon>
        <taxon>Albuginales</taxon>
        <taxon>Albuginaceae</taxon>
        <taxon>Albugo</taxon>
    </lineage>
</organism>
<dbReference type="EMBL" id="FR824072">
    <property type="protein sequence ID" value="CCA16886.1"/>
    <property type="molecule type" value="Genomic_DNA"/>
</dbReference>
<dbReference type="AlphaFoldDB" id="F0W6Z1"/>
<accession>F0W6Z1</accession>
<evidence type="ECO:0000313" key="1">
    <source>
        <dbReference type="EMBL" id="CCA16886.1"/>
    </source>
</evidence>
<name>F0W6Z1_9STRA</name>
<dbReference type="SUPFAM" id="SSF50630">
    <property type="entry name" value="Acid proteases"/>
    <property type="match status" value="1"/>
</dbReference>
<proteinExistence type="predicted"/>
<dbReference type="Gene3D" id="2.40.70.10">
    <property type="entry name" value="Acid Proteases"/>
    <property type="match status" value="1"/>
</dbReference>
<gene>
    <name evidence="1" type="primary">AlNc14C27G2624</name>
    <name evidence="1" type="ORF">ALNC14_030290</name>
</gene>
<reference evidence="1" key="1">
    <citation type="journal article" date="2011" name="PLoS Biol.">
        <title>Gene gain and loss during evolution of obligate parasitism in the white rust pathogen of Arabidopsis thaliana.</title>
        <authorList>
            <person name="Kemen E."/>
            <person name="Gardiner A."/>
            <person name="Schultz-Larsen T."/>
            <person name="Kemen A.C."/>
            <person name="Balmuth A.L."/>
            <person name="Robert-Seilaniantz A."/>
            <person name="Bailey K."/>
            <person name="Holub E."/>
            <person name="Studholme D.J."/>
            <person name="Maclean D."/>
            <person name="Jones J.D."/>
        </authorList>
    </citation>
    <scope>NUCLEOTIDE SEQUENCE</scope>
</reference>
<protein>
    <submittedName>
        <fullName evidence="1">AlNc14C27G2624 protein</fullName>
    </submittedName>
</protein>
<dbReference type="HOGENOM" id="CLU_1374400_0_0_1"/>